<accession>A0A6H0DHD3</accession>
<dbReference type="GO" id="GO:0039666">
    <property type="term" value="P:virion attachment to host cell pilus"/>
    <property type="evidence" value="ECO:0007669"/>
    <property type="project" value="UniProtKB-KW"/>
</dbReference>
<keyword evidence="1" id="KW-1175">Viral attachment to host cell pilus</keyword>
<keyword evidence="3" id="KW-0548">Nucleotidyltransferase</keyword>
<keyword evidence="1" id="KW-1161">Viral attachment to host cell</keyword>
<dbReference type="GO" id="GO:0003968">
    <property type="term" value="F:RNA-directed RNA polymerase activity"/>
    <property type="evidence" value="ECO:0007669"/>
    <property type="project" value="UniProtKB-KW"/>
</dbReference>
<dbReference type="InterPro" id="IPR005563">
    <property type="entry name" value="A_protein"/>
</dbReference>
<proteinExistence type="inferred from homology"/>
<keyword evidence="3" id="KW-0808">Transferase</keyword>
<name>A0A6H0DHD3_9VIRU</name>
<comment type="similarity">
    <text evidence="2">Belongs to the Leviviricetes maturation protein family.</text>
</comment>
<keyword evidence="1" id="KW-1160">Virus entry into host cell</keyword>
<evidence type="ECO:0000313" key="3">
    <source>
        <dbReference type="EMBL" id="QIS87982.1"/>
    </source>
</evidence>
<evidence type="ECO:0000256" key="1">
    <source>
        <dbReference type="ARBA" id="ARBA00023104"/>
    </source>
</evidence>
<evidence type="ECO:0000256" key="2">
    <source>
        <dbReference type="ARBA" id="ARBA00035110"/>
    </source>
</evidence>
<protein>
    <submittedName>
        <fullName evidence="3">RNA-dependent RNA polymerase</fullName>
    </submittedName>
</protein>
<keyword evidence="3" id="KW-0696">RNA-directed RNA polymerase</keyword>
<keyword evidence="1" id="KW-0946">Virion</keyword>
<dbReference type="Pfam" id="PF03863">
    <property type="entry name" value="Phage_mat-A"/>
    <property type="match status" value="1"/>
</dbReference>
<organism evidence="3">
    <name type="scientific">Bruce virus</name>
    <dbReference type="NCBI Taxonomy" id="2707201"/>
    <lineage>
        <taxon>Viruses</taxon>
        <taxon>Riboviria</taxon>
    </lineage>
</organism>
<reference evidence="3" key="1">
    <citation type="submission" date="2020-01" db="EMBL/GenBank/DDBJ databases">
        <title>Sustained virome diversity in Antarctic penguins and their ticks: geographical connectedness and no evidence for low pathogen pressure.</title>
        <authorList>
            <person name="Wille M."/>
            <person name="Harvey E."/>
            <person name="Shi M."/>
            <person name="Gonzalez-Acuna D."/>
            <person name="Holmes E.C."/>
            <person name="Hurt A.C."/>
        </authorList>
    </citation>
    <scope>NUCLEOTIDE SEQUENCE</scope>
    <source>
        <strain evidence="3">Antarctic42</strain>
    </source>
</reference>
<keyword evidence="1" id="KW-0945">Host-virus interaction</keyword>
<sequence length="401" mass="45255">MVRDLPYHECFHQKIRLEADKPYYSFTVPGGYSQFIPGRPARYEHFITASNISKDGVAKRILLYGLKKLREFSPDGAKTSRLVRALLPKAEDYLPVNNIYTSIIELADMKEFIPGLLTSVKRLMAVKPRGATDAWLWTNFALLPTIQDFANLYQGISGINSLIAQYNILAEQGRTQSFSRTIGKLDLDRLDLAPTDVYATPNVGSQRNLTNSIDFLTPKVVYKLNFTFRYLPMDSTYERKLFSAVLGLDDLISGIWNGLPFSWLVDYFLNVGDILDDYLHTPLFLPYEIVNAGFSRKLKSNFTGSRDVTIESRPQVLKDKIHIGDGNYVPPVVPYTVPGERVTTYCRYSGELTMYQRTRATNLLRELAKLQAAESSLSFHLPSLHKSANASAVFGGKHLKG</sequence>
<dbReference type="EMBL" id="MT025106">
    <property type="protein sequence ID" value="QIS87982.1"/>
    <property type="molecule type" value="Genomic_RNA"/>
</dbReference>